<evidence type="ECO:0000313" key="1">
    <source>
        <dbReference type="EMBL" id="MBO8452617.1"/>
    </source>
</evidence>
<dbReference type="SUPFAM" id="SSF48208">
    <property type="entry name" value="Six-hairpin glycosidases"/>
    <property type="match status" value="1"/>
</dbReference>
<dbReference type="EMBL" id="JADIMI010000067">
    <property type="protein sequence ID" value="MBO8452617.1"/>
    <property type="molecule type" value="Genomic_DNA"/>
</dbReference>
<dbReference type="PANTHER" id="PTHR47791">
    <property type="entry name" value="MEIOTICALLY UP-REGULATED GENE 191 PROTEIN"/>
    <property type="match status" value="1"/>
</dbReference>
<reference evidence="1" key="2">
    <citation type="journal article" date="2021" name="PeerJ">
        <title>Extensive microbial diversity within the chicken gut microbiome revealed by metagenomics and culture.</title>
        <authorList>
            <person name="Gilroy R."/>
            <person name="Ravi A."/>
            <person name="Getino M."/>
            <person name="Pursley I."/>
            <person name="Horton D.L."/>
            <person name="Alikhan N.F."/>
            <person name="Baker D."/>
            <person name="Gharbi K."/>
            <person name="Hall N."/>
            <person name="Watson M."/>
            <person name="Adriaenssens E.M."/>
            <person name="Foster-Nyarko E."/>
            <person name="Jarju S."/>
            <person name="Secka A."/>
            <person name="Antonio M."/>
            <person name="Oren A."/>
            <person name="Chaudhuri R.R."/>
            <person name="La Ragione R."/>
            <person name="Hildebrand F."/>
            <person name="Pallen M.J."/>
        </authorList>
    </citation>
    <scope>NUCLEOTIDE SEQUENCE</scope>
    <source>
        <strain evidence="1">B1-20833</strain>
    </source>
</reference>
<dbReference type="InterPro" id="IPR014512">
    <property type="entry name" value="O_gly_hydro"/>
</dbReference>
<dbReference type="PIRSF" id="PIRSF021505">
    <property type="entry name" value="O_gly_hdrol"/>
    <property type="match status" value="1"/>
</dbReference>
<evidence type="ECO:0000313" key="2">
    <source>
        <dbReference type="Proteomes" id="UP000823661"/>
    </source>
</evidence>
<dbReference type="GO" id="GO:0005975">
    <property type="term" value="P:carbohydrate metabolic process"/>
    <property type="evidence" value="ECO:0007669"/>
    <property type="project" value="InterPro"/>
</dbReference>
<dbReference type="PANTHER" id="PTHR47791:SF4">
    <property type="entry name" value="(PUTATIVE SECRETED PROTEIN)-RELATED"/>
    <property type="match status" value="1"/>
</dbReference>
<dbReference type="AlphaFoldDB" id="A0A9D9EU69"/>
<accession>A0A9D9EU69</accession>
<proteinExistence type="predicted"/>
<reference evidence="1" key="1">
    <citation type="submission" date="2020-10" db="EMBL/GenBank/DDBJ databases">
        <authorList>
            <person name="Gilroy R."/>
        </authorList>
    </citation>
    <scope>NUCLEOTIDE SEQUENCE</scope>
    <source>
        <strain evidence="1">B1-20833</strain>
    </source>
</reference>
<dbReference type="InterPro" id="IPR008928">
    <property type="entry name" value="6-hairpin_glycosidase_sf"/>
</dbReference>
<dbReference type="InterPro" id="IPR005198">
    <property type="entry name" value="Glyco_hydro_76"/>
</dbReference>
<dbReference type="InterPro" id="IPR053169">
    <property type="entry name" value="MUG_Protein"/>
</dbReference>
<gene>
    <name evidence="1" type="ORF">IAC06_07025</name>
</gene>
<protein>
    <submittedName>
        <fullName evidence="1">Glycosyltransferase</fullName>
    </submittedName>
</protein>
<dbReference type="Gene3D" id="1.50.10.20">
    <property type="match status" value="1"/>
</dbReference>
<comment type="caution">
    <text evidence="1">The sequence shown here is derived from an EMBL/GenBank/DDBJ whole genome shotgun (WGS) entry which is preliminary data.</text>
</comment>
<dbReference type="Pfam" id="PF03663">
    <property type="entry name" value="Glyco_hydro_76"/>
    <property type="match status" value="1"/>
</dbReference>
<sequence>MLKMKRIFYVASALLLLSCSNDVEKWEPSGGGGQTPPGPGEEIVWHERAKETFDLINQFYRISSGPWSGLYNESSPKGSENSSYLWPYDGLMSGVALLHRLGYDEIDYAAMTDQFERYWYVKNGVGGYGSQTDGSSGQADRFYDDNSIVGLDLVEAYSLTGDNRYLERAGRIVDFLASGKDDVFGGALWWNESLKNQPGNDSSNKPACANGYATSFLLHYYQVCPDEEKTEVLSFARELYDWLVENLRDPSDGCYWNDKGADGSVNQTKWTYNTGVMISNGVDLFRITGDQKYLDQAKESAMGSYGYFVKLDPLAGTLVYPDHDPWFTIKLINAYIDIEPYYSNASSYISTFMNFADSAWKNARQSNGLFYENWTGKANPDRDKTLLMQDAALESFGVIALYKGEKVGE</sequence>
<dbReference type="Proteomes" id="UP000823661">
    <property type="component" value="Unassembled WGS sequence"/>
</dbReference>
<organism evidence="1 2">
    <name type="scientific">Candidatus Cryptobacteroides intestinavium</name>
    <dbReference type="NCBI Taxonomy" id="2840766"/>
    <lineage>
        <taxon>Bacteria</taxon>
        <taxon>Pseudomonadati</taxon>
        <taxon>Bacteroidota</taxon>
        <taxon>Bacteroidia</taxon>
        <taxon>Bacteroidales</taxon>
        <taxon>Candidatus Cryptobacteroides</taxon>
    </lineage>
</organism>
<name>A0A9D9EU69_9BACT</name>
<dbReference type="PROSITE" id="PS51257">
    <property type="entry name" value="PROKAR_LIPOPROTEIN"/>
    <property type="match status" value="1"/>
</dbReference>